<evidence type="ECO:0000313" key="3">
    <source>
        <dbReference type="Proteomes" id="UP000245449"/>
    </source>
</evidence>
<sequence>MSLLKEGLDLCAHGIKVIGHVDEEDDTFGALEVYNKKGNHVYVTFEDKTGATISIKRALTRPYTSLKPGEAVEVIYPLNKPHSAVVNVWDEIFLVPAFFGFFTLMMFIVLWWILKNWSSL</sequence>
<evidence type="ECO:0000313" key="2">
    <source>
        <dbReference type="EMBL" id="PWA05898.1"/>
    </source>
</evidence>
<comment type="caution">
    <text evidence="2">The sequence shown here is derived from an EMBL/GenBank/DDBJ whole genome shotgun (WGS) entry which is preliminary data.</text>
</comment>
<dbReference type="Proteomes" id="UP000245449">
    <property type="component" value="Unassembled WGS sequence"/>
</dbReference>
<gene>
    <name evidence="2" type="ORF">DB895_05610</name>
</gene>
<protein>
    <recommendedName>
        <fullName evidence="4">DUF3592 domain-containing protein</fullName>
    </recommendedName>
</protein>
<accession>A0A2U1JM09</accession>
<organism evidence="2 3">
    <name type="scientific">Flavobacterium psychrotolerans</name>
    <dbReference type="NCBI Taxonomy" id="2169410"/>
    <lineage>
        <taxon>Bacteria</taxon>
        <taxon>Pseudomonadati</taxon>
        <taxon>Bacteroidota</taxon>
        <taxon>Flavobacteriia</taxon>
        <taxon>Flavobacteriales</taxon>
        <taxon>Flavobacteriaceae</taxon>
        <taxon>Flavobacterium</taxon>
    </lineage>
</organism>
<proteinExistence type="predicted"/>
<reference evidence="2 3" key="1">
    <citation type="submission" date="2018-04" db="EMBL/GenBank/DDBJ databases">
        <title>Flavobacterium sp. nov., isolated from glacier ice.</title>
        <authorList>
            <person name="Liu Q."/>
            <person name="Xin Y.-H."/>
        </authorList>
    </citation>
    <scope>NUCLEOTIDE SEQUENCE [LARGE SCALE GENOMIC DNA]</scope>
    <source>
        <strain evidence="2 3">RB1R5</strain>
    </source>
</reference>
<dbReference type="EMBL" id="QCZI01000005">
    <property type="protein sequence ID" value="PWA05898.1"/>
    <property type="molecule type" value="Genomic_DNA"/>
</dbReference>
<keyword evidence="1" id="KW-0812">Transmembrane</keyword>
<evidence type="ECO:0000256" key="1">
    <source>
        <dbReference type="SAM" id="Phobius"/>
    </source>
</evidence>
<name>A0A2U1JM09_9FLAO</name>
<evidence type="ECO:0008006" key="4">
    <source>
        <dbReference type="Google" id="ProtNLM"/>
    </source>
</evidence>
<dbReference type="RefSeq" id="WP_116724383.1">
    <property type="nucleotide sequence ID" value="NZ_QCZI01000005.1"/>
</dbReference>
<keyword evidence="1" id="KW-1133">Transmembrane helix</keyword>
<keyword evidence="1" id="KW-0472">Membrane</keyword>
<keyword evidence="3" id="KW-1185">Reference proteome</keyword>
<feature type="transmembrane region" description="Helical" evidence="1">
    <location>
        <begin position="92"/>
        <end position="114"/>
    </location>
</feature>
<dbReference type="AlphaFoldDB" id="A0A2U1JM09"/>